<dbReference type="InterPro" id="IPR037523">
    <property type="entry name" value="VOC_core"/>
</dbReference>
<protein>
    <recommendedName>
        <fullName evidence="1">VOC domain-containing protein</fullName>
    </recommendedName>
</protein>
<proteinExistence type="predicted"/>
<sequence length="198" mass="22700">MNAQLNLILDDYIQRYLEGNQAANLLNNLLNDTGVGLRPLIDHCTIRTDNVDQRALEFEEMGYVQDEQIGVLTFDHWWAKVYRKPGYPALFIDQAFADERGTKSLIPQWVNDHGDQTFHHIAIQVNDIEIALQKLSEQGLSFSDQIIGERKSDLRQIFSTPEIKEGKVFTVLELIERHNGYEGFLPPQADGLMESTRI</sequence>
<evidence type="ECO:0000313" key="3">
    <source>
        <dbReference type="Proteomes" id="UP000594464"/>
    </source>
</evidence>
<reference evidence="3" key="1">
    <citation type="submission" date="2020-02" db="EMBL/GenBank/DDBJ databases">
        <title>Genomic and physiological characterization of two novel Nitrospinaceae genera.</title>
        <authorList>
            <person name="Mueller A.J."/>
            <person name="Jung M.-Y."/>
            <person name="Strachan C.R."/>
            <person name="Herbold C.W."/>
            <person name="Kirkegaard R.H."/>
            <person name="Daims H."/>
        </authorList>
    </citation>
    <scope>NUCLEOTIDE SEQUENCE [LARGE SCALE GENOMIC DNA]</scope>
</reference>
<dbReference type="KEGG" id="nva:G3M78_11330"/>
<accession>A0A7T0C3N4</accession>
<dbReference type="Gene3D" id="3.10.180.10">
    <property type="entry name" value="2,3-Dihydroxybiphenyl 1,2-Dioxygenase, domain 1"/>
    <property type="match status" value="1"/>
</dbReference>
<dbReference type="AlphaFoldDB" id="A0A7T0C3N4"/>
<dbReference type="EMBL" id="CP048620">
    <property type="protein sequence ID" value="QPJ65952.1"/>
    <property type="molecule type" value="Genomic_DNA"/>
</dbReference>
<dbReference type="Pfam" id="PF00903">
    <property type="entry name" value="Glyoxalase"/>
    <property type="match status" value="1"/>
</dbReference>
<feature type="domain" description="VOC" evidence="1">
    <location>
        <begin position="40"/>
        <end position="174"/>
    </location>
</feature>
<dbReference type="InterPro" id="IPR004360">
    <property type="entry name" value="Glyas_Fos-R_dOase_dom"/>
</dbReference>
<dbReference type="PROSITE" id="PS51819">
    <property type="entry name" value="VOC"/>
    <property type="match status" value="1"/>
</dbReference>
<dbReference type="SUPFAM" id="SSF54593">
    <property type="entry name" value="Glyoxalase/Bleomycin resistance protein/Dihydroxybiphenyl dioxygenase"/>
    <property type="match status" value="1"/>
</dbReference>
<dbReference type="InterPro" id="IPR029068">
    <property type="entry name" value="Glyas_Bleomycin-R_OHBP_Dase"/>
</dbReference>
<dbReference type="Proteomes" id="UP000594464">
    <property type="component" value="Chromosome"/>
</dbReference>
<gene>
    <name evidence="2" type="ORF">G3M78_11330</name>
</gene>
<name>A0A7T0C3N4_9BACT</name>
<organism evidence="2 3">
    <name type="scientific">Candidatus Nitrohelix vancouverensis</name>
    <dbReference type="NCBI Taxonomy" id="2705534"/>
    <lineage>
        <taxon>Bacteria</taxon>
        <taxon>Pseudomonadati</taxon>
        <taxon>Nitrospinota/Tectimicrobiota group</taxon>
        <taxon>Nitrospinota</taxon>
        <taxon>Nitrospinia</taxon>
        <taxon>Nitrospinales</taxon>
        <taxon>Nitrospinaceae</taxon>
        <taxon>Candidatus Nitrohelix</taxon>
    </lineage>
</organism>
<evidence type="ECO:0000313" key="2">
    <source>
        <dbReference type="EMBL" id="QPJ65952.1"/>
    </source>
</evidence>
<evidence type="ECO:0000259" key="1">
    <source>
        <dbReference type="PROSITE" id="PS51819"/>
    </source>
</evidence>